<comment type="caution">
    <text evidence="1">The sequence shown here is derived from an EMBL/GenBank/DDBJ whole genome shotgun (WGS) entry which is preliminary data.</text>
</comment>
<dbReference type="InParanoid" id="A0A3R7D5K6"/>
<proteinExistence type="predicted"/>
<dbReference type="AlphaFoldDB" id="A0A3R7D5K6"/>
<reference evidence="1 2" key="1">
    <citation type="journal article" date="2018" name="Biotechnol. Adv.">
        <title>Improved genomic resources and new bioinformatic workflow for the carcinogenic parasite Clonorchis sinensis: Biotechnological implications.</title>
        <authorList>
            <person name="Wang D."/>
            <person name="Korhonen P.K."/>
            <person name="Gasser R.B."/>
            <person name="Young N.D."/>
        </authorList>
    </citation>
    <scope>NUCLEOTIDE SEQUENCE [LARGE SCALE GENOMIC DNA]</scope>
    <source>
        <strain evidence="1">Cs-k2</strain>
    </source>
</reference>
<gene>
    <name evidence="1" type="ORF">CSKR_113290</name>
</gene>
<dbReference type="Proteomes" id="UP000286415">
    <property type="component" value="Unassembled WGS sequence"/>
</dbReference>
<reference evidence="1 2" key="2">
    <citation type="journal article" date="2021" name="Genomics">
        <title>High-quality reference genome for Clonorchis sinensis.</title>
        <authorList>
            <person name="Young N.D."/>
            <person name="Stroehlein A.J."/>
            <person name="Kinkar L."/>
            <person name="Wang T."/>
            <person name="Sohn W.M."/>
            <person name="Chang B.C.H."/>
            <person name="Kaur P."/>
            <person name="Weisz D."/>
            <person name="Dudchenko O."/>
            <person name="Aiden E.L."/>
            <person name="Korhonen P.K."/>
            <person name="Gasser R.B."/>
        </authorList>
    </citation>
    <scope>NUCLEOTIDE SEQUENCE [LARGE SCALE GENOMIC DNA]</scope>
    <source>
        <strain evidence="1">Cs-k2</strain>
    </source>
</reference>
<keyword evidence="2" id="KW-1185">Reference proteome</keyword>
<dbReference type="OrthoDB" id="6240472at2759"/>
<sequence length="261" mass="28582">MILWGLLIVETALIVSSGCPLTYEEILPDFCAVNLGPALSFCEASEMCAHYGAAGDELAFLVGRNARQLLPFLPPTTDLWLGMNAFLTLPNRTAVGWRDTDPRTPQYKSVGEEILWDIYQPSGSEAVIMFVSASGGMHDCPPTCLMTGKTFFAYCQYGGSLPVQYGPQEYRSDFPVQLGNFIQFDAQFFGCYRVADEPSIIACTLKCTLNVTCRSIYYNKGSQRCVSMMYADGLLPSVITSSPDGWKRLAKTSYAGIVGAV</sequence>
<evidence type="ECO:0008006" key="3">
    <source>
        <dbReference type="Google" id="ProtNLM"/>
    </source>
</evidence>
<dbReference type="SUPFAM" id="SSF57414">
    <property type="entry name" value="Hairpin loop containing domain-like"/>
    <property type="match status" value="1"/>
</dbReference>
<evidence type="ECO:0000313" key="1">
    <source>
        <dbReference type="EMBL" id="KAG5442846.1"/>
    </source>
</evidence>
<name>A0A3R7D5K6_CLOSI</name>
<evidence type="ECO:0000313" key="2">
    <source>
        <dbReference type="Proteomes" id="UP000286415"/>
    </source>
</evidence>
<accession>A0A3R7D5K6</accession>
<protein>
    <recommendedName>
        <fullName evidence="3">Apple domain-containing protein</fullName>
    </recommendedName>
</protein>
<organism evidence="1 2">
    <name type="scientific">Clonorchis sinensis</name>
    <name type="common">Chinese liver fluke</name>
    <dbReference type="NCBI Taxonomy" id="79923"/>
    <lineage>
        <taxon>Eukaryota</taxon>
        <taxon>Metazoa</taxon>
        <taxon>Spiralia</taxon>
        <taxon>Lophotrochozoa</taxon>
        <taxon>Platyhelminthes</taxon>
        <taxon>Trematoda</taxon>
        <taxon>Digenea</taxon>
        <taxon>Opisthorchiida</taxon>
        <taxon>Opisthorchiata</taxon>
        <taxon>Opisthorchiidae</taxon>
        <taxon>Clonorchis</taxon>
    </lineage>
</organism>
<dbReference type="EMBL" id="NIRI02000056">
    <property type="protein sequence ID" value="KAG5442846.1"/>
    <property type="molecule type" value="Genomic_DNA"/>
</dbReference>